<organism evidence="2 3">
    <name type="scientific">Portunus trituberculatus</name>
    <name type="common">Swimming crab</name>
    <name type="synonym">Neptunus trituberculatus</name>
    <dbReference type="NCBI Taxonomy" id="210409"/>
    <lineage>
        <taxon>Eukaryota</taxon>
        <taxon>Metazoa</taxon>
        <taxon>Ecdysozoa</taxon>
        <taxon>Arthropoda</taxon>
        <taxon>Crustacea</taxon>
        <taxon>Multicrustacea</taxon>
        <taxon>Malacostraca</taxon>
        <taxon>Eumalacostraca</taxon>
        <taxon>Eucarida</taxon>
        <taxon>Decapoda</taxon>
        <taxon>Pleocyemata</taxon>
        <taxon>Brachyura</taxon>
        <taxon>Eubrachyura</taxon>
        <taxon>Portunoidea</taxon>
        <taxon>Portunidae</taxon>
        <taxon>Portuninae</taxon>
        <taxon>Portunus</taxon>
    </lineage>
</organism>
<reference evidence="2 3" key="1">
    <citation type="submission" date="2019-05" db="EMBL/GenBank/DDBJ databases">
        <title>Another draft genome of Portunus trituberculatus and its Hox gene families provides insights of decapod evolution.</title>
        <authorList>
            <person name="Jeong J.-H."/>
            <person name="Song I."/>
            <person name="Kim S."/>
            <person name="Choi T."/>
            <person name="Kim D."/>
            <person name="Ryu S."/>
            <person name="Kim W."/>
        </authorList>
    </citation>
    <scope>NUCLEOTIDE SEQUENCE [LARGE SCALE GENOMIC DNA]</scope>
    <source>
        <tissue evidence="2">Muscle</tissue>
    </source>
</reference>
<keyword evidence="3" id="KW-1185">Reference proteome</keyword>
<proteinExistence type="predicted"/>
<sequence>MDVLRTCASRQDSETDDGVTTSAGTIFPVWRLWTRCGRGD</sequence>
<evidence type="ECO:0000313" key="2">
    <source>
        <dbReference type="EMBL" id="MPC78355.1"/>
    </source>
</evidence>
<dbReference type="EMBL" id="VSRR010048201">
    <property type="protein sequence ID" value="MPC78355.1"/>
    <property type="molecule type" value="Genomic_DNA"/>
</dbReference>
<protein>
    <submittedName>
        <fullName evidence="2">Uncharacterized protein</fullName>
    </submittedName>
</protein>
<dbReference type="AlphaFoldDB" id="A0A5B7I887"/>
<comment type="caution">
    <text evidence="2">The sequence shown here is derived from an EMBL/GenBank/DDBJ whole genome shotgun (WGS) entry which is preliminary data.</text>
</comment>
<evidence type="ECO:0000256" key="1">
    <source>
        <dbReference type="SAM" id="MobiDB-lite"/>
    </source>
</evidence>
<dbReference type="Proteomes" id="UP000324222">
    <property type="component" value="Unassembled WGS sequence"/>
</dbReference>
<name>A0A5B7I887_PORTR</name>
<feature type="region of interest" description="Disordered" evidence="1">
    <location>
        <begin position="1"/>
        <end position="20"/>
    </location>
</feature>
<evidence type="ECO:0000313" key="3">
    <source>
        <dbReference type="Proteomes" id="UP000324222"/>
    </source>
</evidence>
<accession>A0A5B7I887</accession>
<gene>
    <name evidence="2" type="ORF">E2C01_072839</name>
</gene>